<evidence type="ECO:0000313" key="3">
    <source>
        <dbReference type="EMBL" id="TWV68744.1"/>
    </source>
</evidence>
<accession>A0A5C6L2T8</accession>
<dbReference type="Pfam" id="PF16249">
    <property type="entry name" value="DUF4906"/>
    <property type="match status" value="1"/>
</dbReference>
<reference evidence="3 4" key="1">
    <citation type="submission" date="2019-08" db="EMBL/GenBank/DDBJ databases">
        <title>Genome sequencing of Bacteroides fragilis Sample_iSURF_9.</title>
        <authorList>
            <person name="Chandler J.E."/>
            <person name="Ruoff K.L."/>
            <person name="Price C.E."/>
            <person name="Valls R.A."/>
            <person name="O'Toole G.A."/>
        </authorList>
    </citation>
    <scope>NUCLEOTIDE SEQUENCE [LARGE SCALE GENOMIC DNA]</scope>
    <source>
        <strain evidence="3 4">CFPLTA004_1B</strain>
    </source>
</reference>
<sequence length="594" mass="64956">MNNILMIRKLIFSICMICPLLAGCTDDDMMPSSQMPLSSETVPVRLNFSTEAFNTPFQGDTRSGGESTVWSVSNQDMDIELVKTPVTRDAVAAIDKENAVYNYTVLQFAGITETATLLGKATYPCKDGVITTADVELQATTTGPGGTVVKHRFVVIANVDGTDFNTLQENTSTYSDLQNMHISQAGNQDFPLHKVTVNGVKKDAIIMSGSVDATINTGEAKQLSIALKRTVAKVTFNVKTDNPAFSNLKNWDLILMSIPNKSYFNTLGRFAVFPTVDPLNQFSAYWFKPLTSTVGEALPLNGKSSYLPVNLQQSVAISTSGTRRDNAPIGGTYLQIMGREMSPDGVGSFPVVKDFVLYQIYLGKNLTTDFSVYSNNNLTYNITLKGRSDDDTNVIRFIPGYFSGELKAYDANDNALASKTDPSAVKWEYSKRLEAFFQDSKYTGQQAGGEENGRQDVRWQVIGSYNNRGATSLTDGYGNTRQLEANDIFYLHYPAAQACYGGLNGLVNGGDTSFSWYLPSVSELIGTWISSASTASQLSASYWSSTALGSPNAFIITNKGEVKTAPVNSNDDRHYVRGFRDPDAVNTIHYNITH</sequence>
<keyword evidence="1" id="KW-0732">Signal</keyword>
<gene>
    <name evidence="3" type="ORF">FSA08_20255</name>
</gene>
<feature type="signal peptide" evidence="1">
    <location>
        <begin position="1"/>
        <end position="22"/>
    </location>
</feature>
<feature type="domain" description="DUF4906" evidence="2">
    <location>
        <begin position="304"/>
        <end position="382"/>
    </location>
</feature>
<dbReference type="InterPro" id="IPR032594">
    <property type="entry name" value="DUF4906"/>
</dbReference>
<dbReference type="Proteomes" id="UP000318041">
    <property type="component" value="Unassembled WGS sequence"/>
</dbReference>
<proteinExistence type="predicted"/>
<evidence type="ECO:0000259" key="2">
    <source>
        <dbReference type="Pfam" id="PF16249"/>
    </source>
</evidence>
<feature type="chain" id="PRO_5044096753" evidence="1">
    <location>
        <begin position="23"/>
        <end position="594"/>
    </location>
</feature>
<organism evidence="3 4">
    <name type="scientific">Bacteroides fragilis</name>
    <dbReference type="NCBI Taxonomy" id="817"/>
    <lineage>
        <taxon>Bacteria</taxon>
        <taxon>Pseudomonadati</taxon>
        <taxon>Bacteroidota</taxon>
        <taxon>Bacteroidia</taxon>
        <taxon>Bacteroidales</taxon>
        <taxon>Bacteroidaceae</taxon>
        <taxon>Bacteroides</taxon>
    </lineage>
</organism>
<name>A0A5C6L2T8_BACFG</name>
<protein>
    <submittedName>
        <fullName evidence="3">DUF4906 domain-containing protein</fullName>
    </submittedName>
</protein>
<dbReference type="AlphaFoldDB" id="A0A5C6L2T8"/>
<dbReference type="EMBL" id="VOHY01000020">
    <property type="protein sequence ID" value="TWV68744.1"/>
    <property type="molecule type" value="Genomic_DNA"/>
</dbReference>
<evidence type="ECO:0000256" key="1">
    <source>
        <dbReference type="SAM" id="SignalP"/>
    </source>
</evidence>
<comment type="caution">
    <text evidence="3">The sequence shown here is derived from an EMBL/GenBank/DDBJ whole genome shotgun (WGS) entry which is preliminary data.</text>
</comment>
<evidence type="ECO:0000313" key="4">
    <source>
        <dbReference type="Proteomes" id="UP000318041"/>
    </source>
</evidence>